<evidence type="ECO:0000313" key="2">
    <source>
        <dbReference type="Proteomes" id="UP000031443"/>
    </source>
</evidence>
<sequence>MGRDAGLLGGSEELNLRNLPQEILDERLNACWKISDSPKADITYESSCVAGQLLEKAISVVRKVAGEGNLGKARRKTNGSVTYQ</sequence>
<organism evidence="1 2">
    <name type="scientific">Chelonia mydas</name>
    <name type="common">Green sea-turtle</name>
    <name type="synonym">Chelonia agassizi</name>
    <dbReference type="NCBI Taxonomy" id="8469"/>
    <lineage>
        <taxon>Eukaryota</taxon>
        <taxon>Metazoa</taxon>
        <taxon>Chordata</taxon>
        <taxon>Craniata</taxon>
        <taxon>Vertebrata</taxon>
        <taxon>Euteleostomi</taxon>
        <taxon>Archelosauria</taxon>
        <taxon>Testudinata</taxon>
        <taxon>Testudines</taxon>
        <taxon>Cryptodira</taxon>
        <taxon>Durocryptodira</taxon>
        <taxon>Americhelydia</taxon>
        <taxon>Chelonioidea</taxon>
        <taxon>Cheloniidae</taxon>
        <taxon>Chelonia</taxon>
    </lineage>
</organism>
<name>M7B579_CHEMY</name>
<gene>
    <name evidence="1" type="ORF">UY3_10572</name>
</gene>
<protein>
    <submittedName>
        <fullName evidence="1">Uncharacterized protein</fullName>
    </submittedName>
</protein>
<dbReference type="EMBL" id="KB541019">
    <property type="protein sequence ID" value="EMP32274.1"/>
    <property type="molecule type" value="Genomic_DNA"/>
</dbReference>
<reference evidence="2" key="1">
    <citation type="journal article" date="2013" name="Nat. Genet.">
        <title>The draft genomes of soft-shell turtle and green sea turtle yield insights into the development and evolution of the turtle-specific body plan.</title>
        <authorList>
            <person name="Wang Z."/>
            <person name="Pascual-Anaya J."/>
            <person name="Zadissa A."/>
            <person name="Li W."/>
            <person name="Niimura Y."/>
            <person name="Huang Z."/>
            <person name="Li C."/>
            <person name="White S."/>
            <person name="Xiong Z."/>
            <person name="Fang D."/>
            <person name="Wang B."/>
            <person name="Ming Y."/>
            <person name="Chen Y."/>
            <person name="Zheng Y."/>
            <person name="Kuraku S."/>
            <person name="Pignatelli M."/>
            <person name="Herrero J."/>
            <person name="Beal K."/>
            <person name="Nozawa M."/>
            <person name="Li Q."/>
            <person name="Wang J."/>
            <person name="Zhang H."/>
            <person name="Yu L."/>
            <person name="Shigenobu S."/>
            <person name="Wang J."/>
            <person name="Liu J."/>
            <person name="Flicek P."/>
            <person name="Searle S."/>
            <person name="Wang J."/>
            <person name="Kuratani S."/>
            <person name="Yin Y."/>
            <person name="Aken B."/>
            <person name="Zhang G."/>
            <person name="Irie N."/>
        </authorList>
    </citation>
    <scope>NUCLEOTIDE SEQUENCE [LARGE SCALE GENOMIC DNA]</scope>
</reference>
<accession>M7B579</accession>
<dbReference type="AlphaFoldDB" id="M7B579"/>
<proteinExistence type="predicted"/>
<dbReference type="Proteomes" id="UP000031443">
    <property type="component" value="Unassembled WGS sequence"/>
</dbReference>
<keyword evidence="2" id="KW-1185">Reference proteome</keyword>
<evidence type="ECO:0000313" key="1">
    <source>
        <dbReference type="EMBL" id="EMP32274.1"/>
    </source>
</evidence>